<evidence type="ECO:0000256" key="3">
    <source>
        <dbReference type="ARBA" id="ARBA00022692"/>
    </source>
</evidence>
<gene>
    <name evidence="7" type="ORF">BDZ31_004468</name>
</gene>
<dbReference type="Pfam" id="PF02653">
    <property type="entry name" value="BPD_transp_2"/>
    <property type="match status" value="1"/>
</dbReference>
<evidence type="ECO:0000313" key="7">
    <source>
        <dbReference type="EMBL" id="MBB4664850.1"/>
    </source>
</evidence>
<keyword evidence="2" id="KW-1003">Cell membrane</keyword>
<dbReference type="GO" id="GO:0022857">
    <property type="term" value="F:transmembrane transporter activity"/>
    <property type="evidence" value="ECO:0007669"/>
    <property type="project" value="InterPro"/>
</dbReference>
<dbReference type="EMBL" id="JACHNU010000009">
    <property type="protein sequence ID" value="MBB4664850.1"/>
    <property type="molecule type" value="Genomic_DNA"/>
</dbReference>
<protein>
    <submittedName>
        <fullName evidence="7">Ribose/xylose/arabinose/galactoside ABC-type transport system permease subunit</fullName>
    </submittedName>
</protein>
<feature type="transmembrane region" description="Helical" evidence="6">
    <location>
        <begin position="31"/>
        <end position="51"/>
    </location>
</feature>
<keyword evidence="8" id="KW-1185">Reference proteome</keyword>
<evidence type="ECO:0000256" key="6">
    <source>
        <dbReference type="SAM" id="Phobius"/>
    </source>
</evidence>
<dbReference type="InterPro" id="IPR001851">
    <property type="entry name" value="ABC_transp_permease"/>
</dbReference>
<evidence type="ECO:0000313" key="8">
    <source>
        <dbReference type="Proteomes" id="UP000585272"/>
    </source>
</evidence>
<feature type="transmembrane region" description="Helical" evidence="6">
    <location>
        <begin position="257"/>
        <end position="277"/>
    </location>
</feature>
<sequence length="336" mass="34145">MEASTYPGNAPDTRDGGRVRALLGRVAPEQLGLSGMLVVACVIISMQSPYFLQGENFANIGTAVAVSGVMAAFTTIVLIGGGLDLSLGAVLVLAGWAMATALDAGYTAGAAIAFALVVGAGCGLVNGLLIVGVGINPFIVTIGTQFAFRGITYAWSGGGAKSTPVDDPTIVALGSDRLLGIPLPVYVLAGMFLLAFCLLRFTRFGSNVYAIGGNLAAARLAGVRVDRTRILVYVLSALSAAVAGVLLIGISGAAIPIAGQGIELTVLAAVILGGTALMGGRGTVVGTLLGVLLLGVINNGLTLLSAPSYWQMIVQGTALLIAVVFDEVRRKRKETR</sequence>
<feature type="transmembrane region" description="Helical" evidence="6">
    <location>
        <begin position="309"/>
        <end position="328"/>
    </location>
</feature>
<keyword evidence="5 6" id="KW-0472">Membrane</keyword>
<comment type="subcellular location">
    <subcellularLocation>
        <location evidence="1">Cell membrane</location>
        <topology evidence="1">Multi-pass membrane protein</topology>
    </subcellularLocation>
</comment>
<keyword evidence="4 6" id="KW-1133">Transmembrane helix</keyword>
<dbReference type="GO" id="GO:0005886">
    <property type="term" value="C:plasma membrane"/>
    <property type="evidence" value="ECO:0007669"/>
    <property type="project" value="UniProtKB-SubCell"/>
</dbReference>
<dbReference type="CDD" id="cd06579">
    <property type="entry name" value="TM_PBP1_transp_AraH_like"/>
    <property type="match status" value="1"/>
</dbReference>
<feature type="transmembrane region" description="Helical" evidence="6">
    <location>
        <begin position="57"/>
        <end position="78"/>
    </location>
</feature>
<evidence type="ECO:0000256" key="5">
    <source>
        <dbReference type="ARBA" id="ARBA00023136"/>
    </source>
</evidence>
<dbReference type="AlphaFoldDB" id="A0A840ILU0"/>
<proteinExistence type="predicted"/>
<dbReference type="PANTHER" id="PTHR32196:SF72">
    <property type="entry name" value="RIBOSE IMPORT PERMEASE PROTEIN RBSC"/>
    <property type="match status" value="1"/>
</dbReference>
<feature type="transmembrane region" description="Helical" evidence="6">
    <location>
        <begin position="230"/>
        <end position="251"/>
    </location>
</feature>
<dbReference type="RefSeq" id="WP_183345258.1">
    <property type="nucleotide sequence ID" value="NZ_JACHNU010000009.1"/>
</dbReference>
<reference evidence="7 8" key="1">
    <citation type="submission" date="2020-08" db="EMBL/GenBank/DDBJ databases">
        <title>Genomic Encyclopedia of Archaeal and Bacterial Type Strains, Phase II (KMG-II): from individual species to whole genera.</title>
        <authorList>
            <person name="Goeker M."/>
        </authorList>
    </citation>
    <scope>NUCLEOTIDE SEQUENCE [LARGE SCALE GENOMIC DNA]</scope>
    <source>
        <strain evidence="7 8">DSM 23288</strain>
    </source>
</reference>
<feature type="transmembrane region" description="Helical" evidence="6">
    <location>
        <begin position="178"/>
        <end position="199"/>
    </location>
</feature>
<name>A0A840ILU0_9ACTN</name>
<evidence type="ECO:0000256" key="4">
    <source>
        <dbReference type="ARBA" id="ARBA00022989"/>
    </source>
</evidence>
<keyword evidence="3 6" id="KW-0812">Transmembrane</keyword>
<feature type="transmembrane region" description="Helical" evidence="6">
    <location>
        <begin position="284"/>
        <end position="303"/>
    </location>
</feature>
<dbReference type="PANTHER" id="PTHR32196">
    <property type="entry name" value="ABC TRANSPORTER PERMEASE PROTEIN YPHD-RELATED-RELATED"/>
    <property type="match status" value="1"/>
</dbReference>
<evidence type="ECO:0000256" key="1">
    <source>
        <dbReference type="ARBA" id="ARBA00004651"/>
    </source>
</evidence>
<organism evidence="7 8">
    <name type="scientific">Conexibacter arvalis</name>
    <dbReference type="NCBI Taxonomy" id="912552"/>
    <lineage>
        <taxon>Bacteria</taxon>
        <taxon>Bacillati</taxon>
        <taxon>Actinomycetota</taxon>
        <taxon>Thermoleophilia</taxon>
        <taxon>Solirubrobacterales</taxon>
        <taxon>Conexibacteraceae</taxon>
        <taxon>Conexibacter</taxon>
    </lineage>
</organism>
<evidence type="ECO:0000256" key="2">
    <source>
        <dbReference type="ARBA" id="ARBA00022475"/>
    </source>
</evidence>
<comment type="caution">
    <text evidence="7">The sequence shown here is derived from an EMBL/GenBank/DDBJ whole genome shotgun (WGS) entry which is preliminary data.</text>
</comment>
<accession>A0A840ILU0</accession>
<dbReference type="Proteomes" id="UP000585272">
    <property type="component" value="Unassembled WGS sequence"/>
</dbReference>